<reference evidence="2" key="1">
    <citation type="journal article" date="2019" name="Int. J. Syst. Evol. Microbiol.">
        <title>The Global Catalogue of Microorganisms (GCM) 10K type strain sequencing project: providing services to taxonomists for standard genome sequencing and annotation.</title>
        <authorList>
            <consortium name="The Broad Institute Genomics Platform"/>
            <consortium name="The Broad Institute Genome Sequencing Center for Infectious Disease"/>
            <person name="Wu L."/>
            <person name="Ma J."/>
        </authorList>
    </citation>
    <scope>NUCLEOTIDE SEQUENCE [LARGE SCALE GENOMIC DNA]</scope>
    <source>
        <strain evidence="2">KCTC 15012</strain>
    </source>
</reference>
<protein>
    <submittedName>
        <fullName evidence="1">Uncharacterized protein</fullName>
    </submittedName>
</protein>
<organism evidence="1 2">
    <name type="scientific">Phaeospirillum tilakii</name>
    <dbReference type="NCBI Taxonomy" id="741673"/>
    <lineage>
        <taxon>Bacteria</taxon>
        <taxon>Pseudomonadati</taxon>
        <taxon>Pseudomonadota</taxon>
        <taxon>Alphaproteobacteria</taxon>
        <taxon>Rhodospirillales</taxon>
        <taxon>Rhodospirillaceae</taxon>
        <taxon>Phaeospirillum</taxon>
    </lineage>
</organism>
<comment type="caution">
    <text evidence="1">The sequence shown here is derived from an EMBL/GenBank/DDBJ whole genome shotgun (WGS) entry which is preliminary data.</text>
</comment>
<gene>
    <name evidence="1" type="ORF">ACFSNB_06650</name>
</gene>
<evidence type="ECO:0000313" key="2">
    <source>
        <dbReference type="Proteomes" id="UP001597296"/>
    </source>
</evidence>
<dbReference type="RefSeq" id="WP_377315252.1">
    <property type="nucleotide sequence ID" value="NZ_JBHUIY010000009.1"/>
</dbReference>
<proteinExistence type="predicted"/>
<dbReference type="Proteomes" id="UP001597296">
    <property type="component" value="Unassembled WGS sequence"/>
</dbReference>
<dbReference type="EMBL" id="JBHUIY010000009">
    <property type="protein sequence ID" value="MFD2233479.1"/>
    <property type="molecule type" value="Genomic_DNA"/>
</dbReference>
<name>A0ABW5C830_9PROT</name>
<sequence length="67" mass="7562">MVTTETCSFQRVSDHGRRLHDSIARPEANEFVRQILSCTQRRSCRDADCCAIFGAGLLADLDRRAHP</sequence>
<accession>A0ABW5C830</accession>
<evidence type="ECO:0000313" key="1">
    <source>
        <dbReference type="EMBL" id="MFD2233479.1"/>
    </source>
</evidence>
<keyword evidence="2" id="KW-1185">Reference proteome</keyword>